<sequence>MHFIGTMTEDPNQHLKWFLQLCETLKFNGITDDAIRLQLYPFSFIDNSFTWLDRHERLGLDGATGGALMNKTYVDAYDLIENMPRACEGDRTSFGKVQSSLENPTQEGNKKDTKDLQEEGLQNVVAKPKPKKVTESIDEPKAELNKEPY</sequence>
<reference evidence="3" key="1">
    <citation type="journal article" date="2019" name="Plant Biotechnol. J.">
        <title>Genome sequencing of the Australian wild diploid species Gossypium australe highlights disease resistance and delayed gland morphogenesis.</title>
        <authorList>
            <person name="Cai Y."/>
            <person name="Cai X."/>
            <person name="Wang Q."/>
            <person name="Wang P."/>
            <person name="Zhang Y."/>
            <person name="Cai C."/>
            <person name="Xu Y."/>
            <person name="Wang K."/>
            <person name="Zhou Z."/>
            <person name="Wang C."/>
            <person name="Geng S."/>
            <person name="Li B."/>
            <person name="Dong Q."/>
            <person name="Hou Y."/>
            <person name="Wang H."/>
            <person name="Ai P."/>
            <person name="Liu Z."/>
            <person name="Yi F."/>
            <person name="Sun M."/>
            <person name="An G."/>
            <person name="Cheng J."/>
            <person name="Zhang Y."/>
            <person name="Shi Q."/>
            <person name="Xie Y."/>
            <person name="Shi X."/>
            <person name="Chang Y."/>
            <person name="Huang F."/>
            <person name="Chen Y."/>
            <person name="Hong S."/>
            <person name="Mi L."/>
            <person name="Sun Q."/>
            <person name="Zhang L."/>
            <person name="Zhou B."/>
            <person name="Peng R."/>
            <person name="Zhang X."/>
            <person name="Liu F."/>
        </authorList>
    </citation>
    <scope>NUCLEOTIDE SEQUENCE [LARGE SCALE GENOMIC DNA]</scope>
    <source>
        <strain evidence="3">cv. PA1801</strain>
    </source>
</reference>
<dbReference type="AlphaFoldDB" id="A0A5B6WTG9"/>
<dbReference type="OrthoDB" id="1740797at2759"/>
<organism evidence="2 3">
    <name type="scientific">Gossypium australe</name>
    <dbReference type="NCBI Taxonomy" id="47621"/>
    <lineage>
        <taxon>Eukaryota</taxon>
        <taxon>Viridiplantae</taxon>
        <taxon>Streptophyta</taxon>
        <taxon>Embryophyta</taxon>
        <taxon>Tracheophyta</taxon>
        <taxon>Spermatophyta</taxon>
        <taxon>Magnoliopsida</taxon>
        <taxon>eudicotyledons</taxon>
        <taxon>Gunneridae</taxon>
        <taxon>Pentapetalae</taxon>
        <taxon>rosids</taxon>
        <taxon>malvids</taxon>
        <taxon>Malvales</taxon>
        <taxon>Malvaceae</taxon>
        <taxon>Malvoideae</taxon>
        <taxon>Gossypium</taxon>
    </lineage>
</organism>
<name>A0A5B6WTG9_9ROSI</name>
<comment type="caution">
    <text evidence="2">The sequence shown here is derived from an EMBL/GenBank/DDBJ whole genome shotgun (WGS) entry which is preliminary data.</text>
</comment>
<keyword evidence="3" id="KW-1185">Reference proteome</keyword>
<feature type="compositionally biased region" description="Basic and acidic residues" evidence="1">
    <location>
        <begin position="132"/>
        <end position="149"/>
    </location>
</feature>
<protein>
    <submittedName>
        <fullName evidence="2">Integrase-like protein</fullName>
    </submittedName>
</protein>
<feature type="compositionally biased region" description="Polar residues" evidence="1">
    <location>
        <begin position="95"/>
        <end position="107"/>
    </location>
</feature>
<feature type="compositionally biased region" description="Basic and acidic residues" evidence="1">
    <location>
        <begin position="108"/>
        <end position="117"/>
    </location>
</feature>
<accession>A0A5B6WTG9</accession>
<dbReference type="Proteomes" id="UP000325315">
    <property type="component" value="Unassembled WGS sequence"/>
</dbReference>
<evidence type="ECO:0000313" key="2">
    <source>
        <dbReference type="EMBL" id="KAA3484132.1"/>
    </source>
</evidence>
<evidence type="ECO:0000313" key="3">
    <source>
        <dbReference type="Proteomes" id="UP000325315"/>
    </source>
</evidence>
<feature type="region of interest" description="Disordered" evidence="1">
    <location>
        <begin position="91"/>
        <end position="149"/>
    </location>
</feature>
<gene>
    <name evidence="2" type="ORF">EPI10_006236</name>
</gene>
<proteinExistence type="predicted"/>
<evidence type="ECO:0000256" key="1">
    <source>
        <dbReference type="SAM" id="MobiDB-lite"/>
    </source>
</evidence>
<dbReference type="EMBL" id="SMMG02000002">
    <property type="protein sequence ID" value="KAA3484132.1"/>
    <property type="molecule type" value="Genomic_DNA"/>
</dbReference>